<proteinExistence type="predicted"/>
<name>A0A6V8MU80_9BACT</name>
<dbReference type="Pfam" id="PF11159">
    <property type="entry name" value="DUF2939"/>
    <property type="match status" value="1"/>
</dbReference>
<sequence>MKKLVILAVSLTAVLVAGFTFVKGTPQYSLYQFKQAVQNHDPDAAFKYLDVDSVVDNLASDLMNSQEMNKPTSNPWEEAGQNMAKGLVTVMLPSIKEAMKGQIKTAITTAESEKKEGDKGTNPIKGLSKGSWSDFDVKVEGKMAIVSNKQDDSLKFKMVKSSEGHWRITQIMIPKPMK</sequence>
<dbReference type="RefSeq" id="WP_183346502.1">
    <property type="nucleotide sequence ID" value="NZ_BLXY01000002.1"/>
</dbReference>
<dbReference type="InterPro" id="IPR021330">
    <property type="entry name" value="DUF2939"/>
</dbReference>
<protein>
    <submittedName>
        <fullName evidence="2">DUF2939 domain-containing protein</fullName>
    </submittedName>
</protein>
<evidence type="ECO:0000313" key="1">
    <source>
        <dbReference type="EMBL" id="GFO63660.1"/>
    </source>
</evidence>
<accession>A0A6V8MU80</accession>
<dbReference type="EMBL" id="CP096574">
    <property type="protein sequence ID" value="UPU37798.1"/>
    <property type="molecule type" value="Genomic_DNA"/>
</dbReference>
<gene>
    <name evidence="1" type="ORF">GMPD_15790</name>
    <name evidence="2" type="ORF">M1B72_08850</name>
</gene>
<reference evidence="1" key="2">
    <citation type="journal article" date="2021" name="Int. J. Syst. Evol. Microbiol.">
        <title>Geomonas silvestris sp. nov., Geomonas paludis sp. nov. and Geomonas limicola sp. nov., isolated from terrestrial environments, and emended description of the genus Geomonas.</title>
        <authorList>
            <person name="Itoh H."/>
            <person name="Xu Z."/>
            <person name="Masuda Y."/>
            <person name="Ushijima N."/>
            <person name="Hayakawa C."/>
            <person name="Shiratori Y."/>
            <person name="Senoo K."/>
        </authorList>
    </citation>
    <scope>NUCLEOTIDE SEQUENCE</scope>
    <source>
        <strain evidence="1">Red736</strain>
    </source>
</reference>
<dbReference type="EMBL" id="BLXY01000002">
    <property type="protein sequence ID" value="GFO63660.1"/>
    <property type="molecule type" value="Genomic_DNA"/>
</dbReference>
<evidence type="ECO:0000313" key="3">
    <source>
        <dbReference type="Proteomes" id="UP000568888"/>
    </source>
</evidence>
<reference evidence="3" key="1">
    <citation type="submission" date="2020-06" db="EMBL/GenBank/DDBJ databases">
        <title>Draft genomic sequecing of Geomonas sp. Red736.</title>
        <authorList>
            <person name="Itoh H."/>
            <person name="Xu Z.X."/>
            <person name="Ushijima N."/>
            <person name="Masuda Y."/>
            <person name="Shiratori Y."/>
            <person name="Senoo K."/>
        </authorList>
    </citation>
    <scope>NUCLEOTIDE SEQUENCE [LARGE SCALE GENOMIC DNA]</scope>
    <source>
        <strain evidence="3">Red736</strain>
    </source>
</reference>
<organism evidence="1 3">
    <name type="scientific">Geomonas paludis</name>
    <dbReference type="NCBI Taxonomy" id="2740185"/>
    <lineage>
        <taxon>Bacteria</taxon>
        <taxon>Pseudomonadati</taxon>
        <taxon>Thermodesulfobacteriota</taxon>
        <taxon>Desulfuromonadia</taxon>
        <taxon>Geobacterales</taxon>
        <taxon>Geobacteraceae</taxon>
        <taxon>Geomonas</taxon>
    </lineage>
</organism>
<dbReference type="Proteomes" id="UP000831485">
    <property type="component" value="Chromosome"/>
</dbReference>
<evidence type="ECO:0000313" key="2">
    <source>
        <dbReference type="EMBL" id="UPU37798.1"/>
    </source>
</evidence>
<dbReference type="Proteomes" id="UP000568888">
    <property type="component" value="Unassembled WGS sequence"/>
</dbReference>
<reference evidence="2" key="3">
    <citation type="submission" date="2022-04" db="EMBL/GenBank/DDBJ databases">
        <authorList>
            <person name="Liu G."/>
        </authorList>
    </citation>
    <scope>NUCLEOTIDE SEQUENCE</scope>
    <source>
        <strain evidence="2">RG22</strain>
    </source>
</reference>
<evidence type="ECO:0000313" key="4">
    <source>
        <dbReference type="Proteomes" id="UP000831485"/>
    </source>
</evidence>
<keyword evidence="4" id="KW-1185">Reference proteome</keyword>
<dbReference type="AlphaFoldDB" id="A0A6V8MU80"/>